<comment type="function">
    <text evidence="1">Hydrolyzes diadenosine 5',5'''-P1,P4-tetraphosphate to yield ADP.</text>
</comment>
<dbReference type="KEGG" id="cser:CCO03_11590"/>
<evidence type="ECO:0000256" key="6">
    <source>
        <dbReference type="ARBA" id="ARBA00032248"/>
    </source>
</evidence>
<comment type="similarity">
    <text evidence="2">Belongs to the Ap4A hydrolase family.</text>
</comment>
<evidence type="ECO:0000313" key="10">
    <source>
        <dbReference type="EMBL" id="ARU06809.1"/>
    </source>
</evidence>
<dbReference type="EC" id="3.6.1.41" evidence="3"/>
<evidence type="ECO:0000256" key="8">
    <source>
        <dbReference type="ARBA" id="ARBA00049417"/>
    </source>
</evidence>
<evidence type="ECO:0000256" key="7">
    <source>
        <dbReference type="ARBA" id="ARBA00033210"/>
    </source>
</evidence>
<sequence>MALYCIGDLQGCASALDSLLAALDFSPSRDTAFFLGDLVNRGPDSLGCLQRVHALGDAARCLLGNHDIHLLAVSQGLRTAGRKDTLGPILQAPDAAAWMDWLRRQPLALHAADTLMVHAGVLPDWTCAQTLALAAEVQAALSGPDWREVLAELFGNEPAWSPALTGAARLRAIVNALTRLRYCAADGRQDFENKVTTDAPPPGFMPWFDVPGRQTAHDTVVFGHWSTLGWLNRQDVFSIDSGCVWGGQLTALELGTTPADHRPIRVPCPQAQAPGRG</sequence>
<evidence type="ECO:0000313" key="11">
    <source>
        <dbReference type="Proteomes" id="UP000196138"/>
    </source>
</evidence>
<keyword evidence="11" id="KW-1185">Reference proteome</keyword>
<protein>
    <recommendedName>
        <fullName evidence="3">bis(5'-nucleosyl)-tetraphosphatase (symmetrical)</fullName>
        <ecNumber evidence="3">3.6.1.41</ecNumber>
    </recommendedName>
    <alternativeName>
        <fullName evidence="6">Ap4A hydrolase</fullName>
    </alternativeName>
    <alternativeName>
        <fullName evidence="5">Diadenosine 5',5'''-P1,P4-tetraphosphate pyrophosphohydrolase</fullName>
    </alternativeName>
    <alternativeName>
        <fullName evidence="7">Diadenosine tetraphosphatase</fullName>
    </alternativeName>
</protein>
<dbReference type="InterPro" id="IPR004617">
    <property type="entry name" value="ApaH"/>
</dbReference>
<dbReference type="NCBIfam" id="TIGR00668">
    <property type="entry name" value="apaH"/>
    <property type="match status" value="1"/>
</dbReference>
<organism evidence="10 11">
    <name type="scientific">Comamonas serinivorans</name>
    <dbReference type="NCBI Taxonomy" id="1082851"/>
    <lineage>
        <taxon>Bacteria</taxon>
        <taxon>Pseudomonadati</taxon>
        <taxon>Pseudomonadota</taxon>
        <taxon>Betaproteobacteria</taxon>
        <taxon>Burkholderiales</taxon>
        <taxon>Comamonadaceae</taxon>
        <taxon>Comamonas</taxon>
    </lineage>
</organism>
<feature type="domain" description="Calcineurin-like phosphoesterase" evidence="9">
    <location>
        <begin position="3"/>
        <end position="120"/>
    </location>
</feature>
<dbReference type="NCBIfam" id="NF001204">
    <property type="entry name" value="PRK00166.1"/>
    <property type="match status" value="1"/>
</dbReference>
<evidence type="ECO:0000256" key="3">
    <source>
        <dbReference type="ARBA" id="ARBA00012506"/>
    </source>
</evidence>
<accession>A0A1Y0ETX4</accession>
<evidence type="ECO:0000256" key="4">
    <source>
        <dbReference type="ARBA" id="ARBA00022801"/>
    </source>
</evidence>
<dbReference type="PANTHER" id="PTHR40942">
    <property type="match status" value="1"/>
</dbReference>
<dbReference type="InterPro" id="IPR029052">
    <property type="entry name" value="Metallo-depent_PP-like"/>
</dbReference>
<dbReference type="CDD" id="cd07422">
    <property type="entry name" value="MPP_ApaH"/>
    <property type="match status" value="1"/>
</dbReference>
<evidence type="ECO:0000259" key="9">
    <source>
        <dbReference type="Pfam" id="PF00149"/>
    </source>
</evidence>
<dbReference type="Proteomes" id="UP000196138">
    <property type="component" value="Chromosome"/>
</dbReference>
<comment type="catalytic activity">
    <reaction evidence="8">
        <text>P(1),P(4)-bis(5'-adenosyl) tetraphosphate + H2O = 2 ADP + 2 H(+)</text>
        <dbReference type="Rhea" id="RHEA:24252"/>
        <dbReference type="ChEBI" id="CHEBI:15377"/>
        <dbReference type="ChEBI" id="CHEBI:15378"/>
        <dbReference type="ChEBI" id="CHEBI:58141"/>
        <dbReference type="ChEBI" id="CHEBI:456216"/>
        <dbReference type="EC" id="3.6.1.41"/>
    </reaction>
</comment>
<evidence type="ECO:0000256" key="2">
    <source>
        <dbReference type="ARBA" id="ARBA00005419"/>
    </source>
</evidence>
<keyword evidence="4" id="KW-0378">Hydrolase</keyword>
<dbReference type="EMBL" id="CP021455">
    <property type="protein sequence ID" value="ARU06809.1"/>
    <property type="molecule type" value="Genomic_DNA"/>
</dbReference>
<name>A0A1Y0ETX4_9BURK</name>
<proteinExistence type="inferred from homology"/>
<evidence type="ECO:0000256" key="1">
    <source>
        <dbReference type="ARBA" id="ARBA00003413"/>
    </source>
</evidence>
<dbReference type="GO" id="GO:0008803">
    <property type="term" value="F:bis(5'-nucleosyl)-tetraphosphatase (symmetrical) activity"/>
    <property type="evidence" value="ECO:0007669"/>
    <property type="project" value="UniProtKB-EC"/>
</dbReference>
<gene>
    <name evidence="10" type="ORF">CCO03_11590</name>
</gene>
<dbReference type="InterPro" id="IPR004843">
    <property type="entry name" value="Calcineurin-like_PHP"/>
</dbReference>
<dbReference type="RefSeq" id="WP_087284596.1">
    <property type="nucleotide sequence ID" value="NZ_CP021455.1"/>
</dbReference>
<dbReference type="PIRSF" id="PIRSF000903">
    <property type="entry name" value="B5n-ttraPtase_sm"/>
    <property type="match status" value="1"/>
</dbReference>
<evidence type="ECO:0000256" key="5">
    <source>
        <dbReference type="ARBA" id="ARBA00031248"/>
    </source>
</evidence>
<dbReference type="OrthoDB" id="9807890at2"/>
<dbReference type="PANTHER" id="PTHR40942:SF4">
    <property type="entry name" value="CYTOCHROME C5"/>
    <property type="match status" value="1"/>
</dbReference>
<dbReference type="Gene3D" id="3.60.21.10">
    <property type="match status" value="1"/>
</dbReference>
<reference evidence="10 11" key="1">
    <citation type="submission" date="2017-05" db="EMBL/GenBank/DDBJ databases">
        <authorList>
            <person name="Song R."/>
            <person name="Chenine A.L."/>
            <person name="Ruprecht R.M."/>
        </authorList>
    </citation>
    <scope>NUCLEOTIDE SEQUENCE [LARGE SCALE GENOMIC DNA]</scope>
    <source>
        <strain evidence="10 11">DSM 26136</strain>
    </source>
</reference>
<dbReference type="AlphaFoldDB" id="A0A1Y0ETX4"/>
<dbReference type="SUPFAM" id="SSF56300">
    <property type="entry name" value="Metallo-dependent phosphatases"/>
    <property type="match status" value="1"/>
</dbReference>
<dbReference type="Pfam" id="PF00149">
    <property type="entry name" value="Metallophos"/>
    <property type="match status" value="1"/>
</dbReference>